<comment type="similarity">
    <text evidence="2 5">Belongs to the GMC oxidoreductase family.</text>
</comment>
<feature type="domain" description="Glucose-methanol-choline oxidoreductase N-terminal" evidence="7">
    <location>
        <begin position="257"/>
        <end position="271"/>
    </location>
</feature>
<dbReference type="Gene3D" id="3.30.560.10">
    <property type="entry name" value="Glucose Oxidase, domain 3"/>
    <property type="match status" value="1"/>
</dbReference>
<dbReference type="Pfam" id="PF05199">
    <property type="entry name" value="GMC_oxred_C"/>
    <property type="match status" value="1"/>
</dbReference>
<dbReference type="InterPro" id="IPR000172">
    <property type="entry name" value="GMC_OxRdtase_N"/>
</dbReference>
<dbReference type="InterPro" id="IPR007867">
    <property type="entry name" value="GMC_OxRtase_C"/>
</dbReference>
<dbReference type="SUPFAM" id="SSF54373">
    <property type="entry name" value="FAD-linked reductases, C-terminal domain"/>
    <property type="match status" value="1"/>
</dbReference>
<accession>A0ABY2X0V5</accession>
<reference evidence="8 9" key="1">
    <citation type="submission" date="2019-05" db="EMBL/GenBank/DDBJ databases">
        <title>Marivita sp. nov. isolated from sea sediment.</title>
        <authorList>
            <person name="Kim W."/>
        </authorList>
    </citation>
    <scope>NUCLEOTIDE SEQUENCE [LARGE SCALE GENOMIC DNA]</scope>
    <source>
        <strain evidence="8 9">CAU 1492</strain>
    </source>
</reference>
<keyword evidence="3 5" id="KW-0285">Flavoprotein</keyword>
<evidence type="ECO:0000256" key="1">
    <source>
        <dbReference type="ARBA" id="ARBA00001974"/>
    </source>
</evidence>
<dbReference type="Pfam" id="PF00732">
    <property type="entry name" value="GMC_oxred_N"/>
    <property type="match status" value="1"/>
</dbReference>
<dbReference type="PROSITE" id="PS00624">
    <property type="entry name" value="GMC_OXRED_2"/>
    <property type="match status" value="1"/>
</dbReference>
<dbReference type="SUPFAM" id="SSF51905">
    <property type="entry name" value="FAD/NAD(P)-binding domain"/>
    <property type="match status" value="1"/>
</dbReference>
<evidence type="ECO:0000313" key="8">
    <source>
        <dbReference type="EMBL" id="TMV08268.1"/>
    </source>
</evidence>
<dbReference type="InterPro" id="IPR012132">
    <property type="entry name" value="GMC_OxRdtase"/>
</dbReference>
<dbReference type="PANTHER" id="PTHR11552:SF147">
    <property type="entry name" value="CHOLINE DEHYDROGENASE, MITOCHONDRIAL"/>
    <property type="match status" value="1"/>
</dbReference>
<evidence type="ECO:0000256" key="4">
    <source>
        <dbReference type="ARBA" id="ARBA00022827"/>
    </source>
</evidence>
<dbReference type="InterPro" id="IPR036188">
    <property type="entry name" value="FAD/NAD-bd_sf"/>
</dbReference>
<name>A0ABY2X0V5_9RHOB</name>
<evidence type="ECO:0000256" key="3">
    <source>
        <dbReference type="ARBA" id="ARBA00022630"/>
    </source>
</evidence>
<dbReference type="PIRSF" id="PIRSF000137">
    <property type="entry name" value="Alcohol_oxidase"/>
    <property type="match status" value="1"/>
</dbReference>
<dbReference type="EMBL" id="VCPC01000006">
    <property type="protein sequence ID" value="TMV08268.1"/>
    <property type="molecule type" value="Genomic_DNA"/>
</dbReference>
<sequence>MRADMESWDYIVVGSGAAGSVVAARLSEDPGNRVLVLEAGGSDRNPLFRVPGLGFAAGAVPRYNWNFATQGIEVLGGRSMTILQGRVLGGSSSMNGMVYTRGHRAEYDRWAEMGCEGWGFDDLHPYFRKSEANWRAPSQMHGTEGPVRLRRADPRLPICDAFLEAAGAHGIEIVEDLNADHAEGLGWYDVNIDRGLRLSAPRAYLYPALDRDNLSLLTNTQVTRVVIEGGRATGVEAVSQGQRVTFHATCEVILCAGAVMSPKVLMLSGVGPADSLRQHGIAVVADSPSVGANFQNHPCYRPQWLCSEPVTARRHVTALGAAKAGVRYLLSRTGPLAESFASAGGFFKSDPSLDLADMQVVMLSALPAGGGARIRDLLPQRHGFGFTIYQGTPYSRGRVSLGSADPMAPPVVETGYFSDPRDLPILAAGVERIREIVRRPEIAKYVDREIAPGPSVDSRGSLIEAIRAGAGTSYHQCGTCAFGPGETAPLDLRLRVNGVAGLRVADTSVMPVLPNAALHAPTMMIGEKAAALILEDA</sequence>
<feature type="domain" description="Glucose-methanol-choline oxidoreductase N-terminal" evidence="6">
    <location>
        <begin position="85"/>
        <end position="108"/>
    </location>
</feature>
<evidence type="ECO:0000313" key="9">
    <source>
        <dbReference type="Proteomes" id="UP001191082"/>
    </source>
</evidence>
<dbReference type="RefSeq" id="WP_138865658.1">
    <property type="nucleotide sequence ID" value="NZ_VCPC01000006.1"/>
</dbReference>
<evidence type="ECO:0000256" key="2">
    <source>
        <dbReference type="ARBA" id="ARBA00010790"/>
    </source>
</evidence>
<evidence type="ECO:0000259" key="6">
    <source>
        <dbReference type="PROSITE" id="PS00623"/>
    </source>
</evidence>
<dbReference type="Gene3D" id="3.50.50.60">
    <property type="entry name" value="FAD/NAD(P)-binding domain"/>
    <property type="match status" value="1"/>
</dbReference>
<dbReference type="Proteomes" id="UP001191082">
    <property type="component" value="Unassembled WGS sequence"/>
</dbReference>
<evidence type="ECO:0000259" key="7">
    <source>
        <dbReference type="PROSITE" id="PS00624"/>
    </source>
</evidence>
<protein>
    <submittedName>
        <fullName evidence="8">Glucose-methanol-choline oxidoreductase</fullName>
    </submittedName>
</protein>
<dbReference type="PROSITE" id="PS00623">
    <property type="entry name" value="GMC_OXRED_1"/>
    <property type="match status" value="1"/>
</dbReference>
<proteinExistence type="inferred from homology"/>
<comment type="cofactor">
    <cofactor evidence="1">
        <name>FAD</name>
        <dbReference type="ChEBI" id="CHEBI:57692"/>
    </cofactor>
</comment>
<dbReference type="PANTHER" id="PTHR11552">
    <property type="entry name" value="GLUCOSE-METHANOL-CHOLINE GMC OXIDOREDUCTASE"/>
    <property type="match status" value="1"/>
</dbReference>
<comment type="caution">
    <text evidence="8">The sequence shown here is derived from an EMBL/GenBank/DDBJ whole genome shotgun (WGS) entry which is preliminary data.</text>
</comment>
<evidence type="ECO:0000256" key="5">
    <source>
        <dbReference type="RuleBase" id="RU003968"/>
    </source>
</evidence>
<organism evidence="8 9">
    <name type="scientific">Arenibacterium halophilum</name>
    <dbReference type="NCBI Taxonomy" id="2583821"/>
    <lineage>
        <taxon>Bacteria</taxon>
        <taxon>Pseudomonadati</taxon>
        <taxon>Pseudomonadota</taxon>
        <taxon>Alphaproteobacteria</taxon>
        <taxon>Rhodobacterales</taxon>
        <taxon>Paracoccaceae</taxon>
        <taxon>Arenibacterium</taxon>
    </lineage>
</organism>
<keyword evidence="4 5" id="KW-0274">FAD</keyword>
<keyword evidence="9" id="KW-1185">Reference proteome</keyword>
<gene>
    <name evidence="8" type="ORF">FGK64_20070</name>
</gene>